<evidence type="ECO:0000313" key="3">
    <source>
        <dbReference type="EMBL" id="AKC86485.1"/>
    </source>
</evidence>
<dbReference type="RefSeq" id="WP_052631328.1">
    <property type="nucleotide sequence ID" value="NZ_CP011144.1"/>
</dbReference>
<sequence>MPTWSPTPAVFALHLAGTRPDPRLEALLRRWLALGLLAVALVPALRGSSPWLGWWPLWLVAMPAVAWWALHRFPLRLPGRLAAVGSRRRRRGGQARRRPVQSASADRRAA</sequence>
<feature type="transmembrane region" description="Helical" evidence="2">
    <location>
        <begin position="51"/>
        <end position="70"/>
    </location>
</feature>
<name>A0A0E3UMY9_9GAMM</name>
<accession>A0A0E3UMY9</accession>
<feature type="region of interest" description="Disordered" evidence="1">
    <location>
        <begin position="84"/>
        <end position="110"/>
    </location>
</feature>
<protein>
    <recommendedName>
        <fullName evidence="5">Transmembrane protein</fullName>
    </recommendedName>
</protein>
<keyword evidence="4" id="KW-1185">Reference proteome</keyword>
<dbReference type="KEGG" id="psuw:WQ53_06605"/>
<evidence type="ECO:0008006" key="5">
    <source>
        <dbReference type="Google" id="ProtNLM"/>
    </source>
</evidence>
<organism evidence="3 4">
    <name type="scientific">Pseudoxanthomonas suwonensis</name>
    <dbReference type="NCBI Taxonomy" id="314722"/>
    <lineage>
        <taxon>Bacteria</taxon>
        <taxon>Pseudomonadati</taxon>
        <taxon>Pseudomonadota</taxon>
        <taxon>Gammaproteobacteria</taxon>
        <taxon>Lysobacterales</taxon>
        <taxon>Lysobacteraceae</taxon>
        <taxon>Pseudoxanthomonas</taxon>
    </lineage>
</organism>
<gene>
    <name evidence="3" type="ORF">WQ53_06605</name>
</gene>
<keyword evidence="2" id="KW-0812">Transmembrane</keyword>
<evidence type="ECO:0000313" key="4">
    <source>
        <dbReference type="Proteomes" id="UP000033067"/>
    </source>
</evidence>
<evidence type="ECO:0000256" key="1">
    <source>
        <dbReference type="SAM" id="MobiDB-lite"/>
    </source>
</evidence>
<keyword evidence="2" id="KW-0472">Membrane</keyword>
<proteinExistence type="predicted"/>
<keyword evidence="2" id="KW-1133">Transmembrane helix</keyword>
<evidence type="ECO:0000256" key="2">
    <source>
        <dbReference type="SAM" id="Phobius"/>
    </source>
</evidence>
<dbReference type="AlphaFoldDB" id="A0A0E3UMY9"/>
<dbReference type="EMBL" id="CP011144">
    <property type="protein sequence ID" value="AKC86485.1"/>
    <property type="molecule type" value="Genomic_DNA"/>
</dbReference>
<reference evidence="3 4" key="1">
    <citation type="journal article" date="2015" name="Genome Announc.">
        <title>Complete Genome Sequence of Pseudoxanthomonas suwonensis Strain J1, a Cellulose-Degrading Bacterium Isolated from Leaf- and Wood-Enriched Soil.</title>
        <authorList>
            <person name="Hou L."/>
            <person name="Jiang J."/>
            <person name="Xu Z."/>
            <person name="Zhou Y."/>
            <person name="Leung F.C."/>
        </authorList>
    </citation>
    <scope>NUCLEOTIDE SEQUENCE [LARGE SCALE GENOMIC DNA]</scope>
    <source>
        <strain evidence="3 4">J1</strain>
    </source>
</reference>
<feature type="compositionally biased region" description="Basic residues" evidence="1">
    <location>
        <begin position="86"/>
        <end position="99"/>
    </location>
</feature>
<dbReference type="PATRIC" id="fig|314722.6.peg.1413"/>
<dbReference type="Proteomes" id="UP000033067">
    <property type="component" value="Chromosome"/>
</dbReference>